<dbReference type="PANTHER" id="PTHR21085:SF0">
    <property type="entry name" value="CHORISMATE SYNTHASE"/>
    <property type="match status" value="1"/>
</dbReference>
<keyword evidence="4 11" id="KW-0028">Amino-acid biosynthesis</keyword>
<evidence type="ECO:0000313" key="15">
    <source>
        <dbReference type="EMBL" id="OJD72776.1"/>
    </source>
</evidence>
<feature type="binding site" evidence="11">
    <location>
        <position position="39"/>
    </location>
    <ligand>
        <name>NADP(+)</name>
        <dbReference type="ChEBI" id="CHEBI:58349"/>
    </ligand>
</feature>
<name>A0A1J9U206_9BACI</name>
<reference evidence="15 16" key="1">
    <citation type="submission" date="2016-06" db="EMBL/GenBank/DDBJ databases">
        <title>First insights into the genetic diversity and population structure of in the Bacillus cereus group bacteria from diverse marine environments.</title>
        <authorList>
            <person name="Liu Y."/>
            <person name="Lai Q."/>
            <person name="Shao Z."/>
        </authorList>
    </citation>
    <scope>NUCLEOTIDE SEQUENCE [LARGE SCALE GENOMIC DNA]</scope>
    <source>
        <strain evidence="15 16">NH24A2</strain>
    </source>
</reference>
<dbReference type="GO" id="GO:0009073">
    <property type="term" value="P:aromatic amino acid family biosynthetic process"/>
    <property type="evidence" value="ECO:0007669"/>
    <property type="project" value="UniProtKB-KW"/>
</dbReference>
<dbReference type="InterPro" id="IPR035904">
    <property type="entry name" value="Chorismate_synth_AroC_sf"/>
</dbReference>
<dbReference type="PROSITE" id="PS00788">
    <property type="entry name" value="CHORISMATE_SYNTHASE_2"/>
    <property type="match status" value="1"/>
</dbReference>
<dbReference type="NCBIfam" id="TIGR00033">
    <property type="entry name" value="aroC"/>
    <property type="match status" value="1"/>
</dbReference>
<feature type="binding site" evidence="11">
    <location>
        <position position="339"/>
    </location>
    <ligand>
        <name>FMN</name>
        <dbReference type="ChEBI" id="CHEBI:58210"/>
    </ligand>
</feature>
<dbReference type="Gene3D" id="3.60.150.10">
    <property type="entry name" value="Chorismate synthase AroC"/>
    <property type="match status" value="1"/>
</dbReference>
<evidence type="ECO:0000256" key="4">
    <source>
        <dbReference type="ARBA" id="ARBA00022605"/>
    </source>
</evidence>
<sequence length="390" mass="42338">MRYITAGESHGPQLTTIVEGVPAGLSLVANDINEELARRQKGYGRGRRMQIEKDQVQIVSGVRHGKSMGSPIALVVENRDFTHWTKVMGAEPLTEQEEKEMKRQVTKPRPGHADLNGAIKYGHRDMRNVLERSSARETTVRVAAGAVAKKILAELGIQVAGHVVEIGGVQAENITYNSIAELQSITEASPVRCLDEEAGKKMMQAIDDAKANGDSIGGIVEVVVEGMPIGVGSYVHYDRKLDAKLAAAIMSINAFKGVEVGIGFEAAHRPGSEVHDEILWDEVQGYRRRTNNAGGLEGGMTTGMPVVVRGVMKPIPTLYKPLQSVDIDTKESFTASIERSDSCAVPAASVVAEAVVAWELATALIEQFGSDRMDLIRENIEKHNEYARGF</sequence>
<comment type="similarity">
    <text evidence="2 11 12">Belongs to the chorismate synthase family.</text>
</comment>
<dbReference type="HAMAP" id="MF_00300">
    <property type="entry name" value="Chorismate_synth"/>
    <property type="match status" value="1"/>
</dbReference>
<evidence type="ECO:0000313" key="17">
    <source>
        <dbReference type="Proteomes" id="UP001309448"/>
    </source>
</evidence>
<evidence type="ECO:0000256" key="12">
    <source>
        <dbReference type="RuleBase" id="RU000605"/>
    </source>
</evidence>
<dbReference type="InterPro" id="IPR020541">
    <property type="entry name" value="Chorismate_synthase_CS"/>
</dbReference>
<dbReference type="RefSeq" id="WP_002171162.1">
    <property type="nucleotide sequence ID" value="NZ_CBCSHB010000001.1"/>
</dbReference>
<organism evidence="15 16">
    <name type="scientific">Bacillus paramycoides</name>
    <dbReference type="NCBI Taxonomy" id="2026194"/>
    <lineage>
        <taxon>Bacteria</taxon>
        <taxon>Bacillati</taxon>
        <taxon>Bacillota</taxon>
        <taxon>Bacilli</taxon>
        <taxon>Bacillales</taxon>
        <taxon>Bacillaceae</taxon>
        <taxon>Bacillus</taxon>
        <taxon>Bacillus cereus group</taxon>
    </lineage>
</organism>
<feature type="binding site" evidence="11">
    <location>
        <begin position="253"/>
        <end position="254"/>
    </location>
    <ligand>
        <name>FMN</name>
        <dbReference type="ChEBI" id="CHEBI:58210"/>
    </ligand>
</feature>
<dbReference type="GO" id="GO:0008652">
    <property type="term" value="P:amino acid biosynthetic process"/>
    <property type="evidence" value="ECO:0007669"/>
    <property type="project" value="UniProtKB-KW"/>
</dbReference>
<keyword evidence="6 11" id="KW-0288">FMN</keyword>
<comment type="subunit">
    <text evidence="11">Homotetramer.</text>
</comment>
<dbReference type="GO" id="GO:0009423">
    <property type="term" value="P:chorismate biosynthetic process"/>
    <property type="evidence" value="ECO:0007669"/>
    <property type="project" value="UniProtKB-UniRule"/>
</dbReference>
<feature type="binding site" evidence="11">
    <location>
        <begin position="132"/>
        <end position="134"/>
    </location>
    <ligand>
        <name>FMN</name>
        <dbReference type="ChEBI" id="CHEBI:58210"/>
    </ligand>
</feature>
<dbReference type="EC" id="4.2.3.5" evidence="3 11"/>
<dbReference type="PROSITE" id="PS00789">
    <property type="entry name" value="CHORISMATE_SYNTHASE_3"/>
    <property type="match status" value="1"/>
</dbReference>
<evidence type="ECO:0000256" key="2">
    <source>
        <dbReference type="ARBA" id="ARBA00008014"/>
    </source>
</evidence>
<protein>
    <recommendedName>
        <fullName evidence="3 11">Chorismate synthase</fullName>
        <shortName evidence="11">CS</shortName>
        <ecNumber evidence="3 11">4.2.3.5</ecNumber>
    </recommendedName>
    <alternativeName>
        <fullName evidence="11">5-enolpyruvylshikimate-3-phosphate phospholyase</fullName>
    </alternativeName>
</protein>
<keyword evidence="10 11" id="KW-0456">Lyase</keyword>
<proteinExistence type="inferred from homology"/>
<evidence type="ECO:0000256" key="1">
    <source>
        <dbReference type="ARBA" id="ARBA00005044"/>
    </source>
</evidence>
<keyword evidence="5 11" id="KW-0285">Flavoprotein</keyword>
<evidence type="ECO:0000256" key="7">
    <source>
        <dbReference type="ARBA" id="ARBA00022827"/>
    </source>
</evidence>
<dbReference type="PROSITE" id="PS00787">
    <property type="entry name" value="CHORISMATE_SYNTHASE_1"/>
    <property type="match status" value="1"/>
</dbReference>
<comment type="catalytic activity">
    <reaction evidence="11 12">
        <text>5-O-(1-carboxyvinyl)-3-phosphoshikimate = chorismate + phosphate</text>
        <dbReference type="Rhea" id="RHEA:21020"/>
        <dbReference type="ChEBI" id="CHEBI:29748"/>
        <dbReference type="ChEBI" id="CHEBI:43474"/>
        <dbReference type="ChEBI" id="CHEBI:57701"/>
        <dbReference type="EC" id="4.2.3.5"/>
    </reaction>
</comment>
<comment type="cofactor">
    <cofactor evidence="11 12">
        <name>FMNH2</name>
        <dbReference type="ChEBI" id="CHEBI:57618"/>
    </cofactor>
    <text evidence="11 12">Reduced FMN (FMNH(2)).</text>
</comment>
<dbReference type="AlphaFoldDB" id="A0A1J9U206"/>
<dbReference type="UniPathway" id="UPA00053">
    <property type="reaction ID" value="UER00090"/>
</dbReference>
<dbReference type="SMR" id="A0A1J9U206"/>
<dbReference type="EMBL" id="MAOI01000134">
    <property type="protein sequence ID" value="OJD72776.1"/>
    <property type="molecule type" value="Genomic_DNA"/>
</dbReference>
<dbReference type="GeneID" id="87595040"/>
<evidence type="ECO:0000256" key="10">
    <source>
        <dbReference type="ARBA" id="ARBA00023239"/>
    </source>
</evidence>
<evidence type="ECO:0000256" key="8">
    <source>
        <dbReference type="ARBA" id="ARBA00022857"/>
    </source>
</evidence>
<gene>
    <name evidence="11 14" type="primary">aroC</name>
    <name evidence="15" type="ORF">BAU28_07350</name>
    <name evidence="14" type="ORF">P4U88_13305</name>
</gene>
<evidence type="ECO:0000256" key="13">
    <source>
        <dbReference type="SAM" id="MobiDB-lite"/>
    </source>
</evidence>
<dbReference type="PIRSF" id="PIRSF001456">
    <property type="entry name" value="Chorismate_synth"/>
    <property type="match status" value="1"/>
</dbReference>
<feature type="region of interest" description="Disordered" evidence="13">
    <location>
        <begin position="95"/>
        <end position="117"/>
    </location>
</feature>
<evidence type="ECO:0000256" key="11">
    <source>
        <dbReference type="HAMAP-Rule" id="MF_00300"/>
    </source>
</evidence>
<dbReference type="GO" id="GO:0005829">
    <property type="term" value="C:cytosol"/>
    <property type="evidence" value="ECO:0007669"/>
    <property type="project" value="TreeGrafter"/>
</dbReference>
<dbReference type="InterPro" id="IPR000453">
    <property type="entry name" value="Chorismate_synth"/>
</dbReference>
<keyword evidence="7 11" id="KW-0274">FAD</keyword>
<dbReference type="EMBL" id="JARMDB010000009">
    <property type="protein sequence ID" value="MED1566920.1"/>
    <property type="molecule type" value="Genomic_DNA"/>
</dbReference>
<comment type="function">
    <text evidence="11">Catalyzes the anti-1,4-elimination of the C-3 phosphate and the C-6 proR hydrogen from 5-enolpyruvylshikimate-3-phosphate (EPSP) to yield chorismate, which is the branch point compound that serves as the starting substrate for the three terminal pathways of aromatic amino acid biosynthesis. This reaction introduces a second double bond into the aromatic ring system.</text>
</comment>
<evidence type="ECO:0000256" key="3">
    <source>
        <dbReference type="ARBA" id="ARBA00013036"/>
    </source>
</evidence>
<feature type="binding site" evidence="11">
    <location>
        <begin position="313"/>
        <end position="317"/>
    </location>
    <ligand>
        <name>FMN</name>
        <dbReference type="ChEBI" id="CHEBI:58210"/>
    </ligand>
</feature>
<dbReference type="CDD" id="cd07304">
    <property type="entry name" value="Chorismate_synthase"/>
    <property type="match status" value="1"/>
</dbReference>
<dbReference type="GO" id="GO:0004107">
    <property type="term" value="F:chorismate synthase activity"/>
    <property type="evidence" value="ECO:0007669"/>
    <property type="project" value="UniProtKB-UniRule"/>
</dbReference>
<comment type="caution">
    <text evidence="15">The sequence shown here is derived from an EMBL/GenBank/DDBJ whole genome shotgun (WGS) entry which is preliminary data.</text>
</comment>
<evidence type="ECO:0000313" key="14">
    <source>
        <dbReference type="EMBL" id="MED1566920.1"/>
    </source>
</evidence>
<keyword evidence="17" id="KW-1185">Reference proteome</keyword>
<dbReference type="NCBIfam" id="NF003793">
    <property type="entry name" value="PRK05382.1"/>
    <property type="match status" value="1"/>
</dbReference>
<dbReference type="PANTHER" id="PTHR21085">
    <property type="entry name" value="CHORISMATE SYNTHASE"/>
    <property type="match status" value="1"/>
</dbReference>
<accession>A0A1J9U206</accession>
<feature type="binding site" evidence="11">
    <location>
        <position position="298"/>
    </location>
    <ligand>
        <name>FMN</name>
        <dbReference type="ChEBI" id="CHEBI:58210"/>
    </ligand>
</feature>
<evidence type="ECO:0000256" key="5">
    <source>
        <dbReference type="ARBA" id="ARBA00022630"/>
    </source>
</evidence>
<evidence type="ECO:0000256" key="6">
    <source>
        <dbReference type="ARBA" id="ARBA00022643"/>
    </source>
</evidence>
<dbReference type="Pfam" id="PF01264">
    <property type="entry name" value="Chorismate_synt"/>
    <property type="match status" value="1"/>
</dbReference>
<dbReference type="GO" id="GO:0010181">
    <property type="term" value="F:FMN binding"/>
    <property type="evidence" value="ECO:0007669"/>
    <property type="project" value="TreeGrafter"/>
</dbReference>
<evidence type="ECO:0000313" key="16">
    <source>
        <dbReference type="Proteomes" id="UP000182788"/>
    </source>
</evidence>
<dbReference type="FunFam" id="3.60.150.10:FF:000002">
    <property type="entry name" value="Chorismate synthase"/>
    <property type="match status" value="1"/>
</dbReference>
<comment type="pathway">
    <text evidence="1 11 12">Metabolic intermediate biosynthesis; chorismate biosynthesis; chorismate from D-erythrose 4-phosphate and phosphoenolpyruvate: step 7/7.</text>
</comment>
<keyword evidence="9 11" id="KW-0057">Aromatic amino acid biosynthesis</keyword>
<dbReference type="SUPFAM" id="SSF103263">
    <property type="entry name" value="Chorismate synthase, AroC"/>
    <property type="match status" value="1"/>
</dbReference>
<keyword evidence="8 11" id="KW-0521">NADP</keyword>
<feature type="binding site" evidence="11">
    <location>
        <position position="45"/>
    </location>
    <ligand>
        <name>NADP(+)</name>
        <dbReference type="ChEBI" id="CHEBI:58349"/>
    </ligand>
</feature>
<dbReference type="Proteomes" id="UP001309448">
    <property type="component" value="Unassembled WGS sequence"/>
</dbReference>
<reference evidence="14 17" key="2">
    <citation type="submission" date="2023-03" db="EMBL/GenBank/DDBJ databases">
        <title>Bacillus Genome Sequencing.</title>
        <authorList>
            <person name="Dunlap C."/>
        </authorList>
    </citation>
    <scope>NUCLEOTIDE SEQUENCE [LARGE SCALE GENOMIC DNA]</scope>
    <source>
        <strain evidence="14 17">B-615</strain>
    </source>
</reference>
<dbReference type="Proteomes" id="UP000182788">
    <property type="component" value="Unassembled WGS sequence"/>
</dbReference>
<evidence type="ECO:0000256" key="9">
    <source>
        <dbReference type="ARBA" id="ARBA00023141"/>
    </source>
</evidence>